<proteinExistence type="inferred from homology"/>
<evidence type="ECO:0000313" key="6">
    <source>
        <dbReference type="Proteomes" id="UP000070659"/>
    </source>
</evidence>
<name>A0A132MIN1_9ACTN</name>
<gene>
    <name evidence="3" type="ORF">TH66_19600</name>
    <name evidence="4" type="ORF">TR74_22845</name>
</gene>
<dbReference type="Proteomes" id="UP000070598">
    <property type="component" value="Unassembled WGS sequence"/>
</dbReference>
<sequence>MGTQRRPLHGTAALVTGAAGGIGSAIAVRLAGDGARVILNHLDSPGEAESLAEEIRRRGGQALPLQADVRDAGQVRALREAAEAAFGPVTVVVSNAGAYPRIPWEDVDVVAWEDGLRTNLTSHYLVAREFTPGMRAAGGGALVTIGSVLARVGRHDLAPYISAKAGLEGLTRALARELGPHGVRVNCVAPGSIEVPAEQAVVPDHAAMIERQLARQCLKRRGRPEDVAGAVAFLAGPDSAFVTGQTLHVDGGWFLG</sequence>
<dbReference type="InterPro" id="IPR002347">
    <property type="entry name" value="SDR_fam"/>
</dbReference>
<evidence type="ECO:0000313" key="4">
    <source>
        <dbReference type="EMBL" id="KWX06157.1"/>
    </source>
</evidence>
<dbReference type="EMBL" id="JYIK01001112">
    <property type="protein sequence ID" value="KWX06157.1"/>
    <property type="molecule type" value="Genomic_DNA"/>
</dbReference>
<dbReference type="Gene3D" id="3.40.50.720">
    <property type="entry name" value="NAD(P)-binding Rossmann-like Domain"/>
    <property type="match status" value="1"/>
</dbReference>
<dbReference type="RefSeq" id="WP_066883472.1">
    <property type="nucleotide sequence ID" value="NZ_JYIJ01000019.1"/>
</dbReference>
<dbReference type="PATRIC" id="fig|1469144.8.peg.513"/>
<dbReference type="OrthoDB" id="20590at2"/>
<evidence type="ECO:0000256" key="2">
    <source>
        <dbReference type="ARBA" id="ARBA00023002"/>
    </source>
</evidence>
<accession>A0A132MIN1</accession>
<dbReference type="GO" id="GO:0016491">
    <property type="term" value="F:oxidoreductase activity"/>
    <property type="evidence" value="ECO:0007669"/>
    <property type="project" value="UniProtKB-KW"/>
</dbReference>
<dbReference type="EMBL" id="JYIJ01000019">
    <property type="protein sequence ID" value="KWW97712.1"/>
    <property type="molecule type" value="Genomic_DNA"/>
</dbReference>
<keyword evidence="2" id="KW-0560">Oxidoreductase</keyword>
<organism evidence="3 6">
    <name type="scientific">Carbonactinospora thermoautotrophica</name>
    <dbReference type="NCBI Taxonomy" id="1469144"/>
    <lineage>
        <taxon>Bacteria</taxon>
        <taxon>Bacillati</taxon>
        <taxon>Actinomycetota</taxon>
        <taxon>Actinomycetes</taxon>
        <taxon>Kitasatosporales</taxon>
        <taxon>Carbonactinosporaceae</taxon>
        <taxon>Carbonactinospora</taxon>
    </lineage>
</organism>
<evidence type="ECO:0000313" key="5">
    <source>
        <dbReference type="Proteomes" id="UP000070598"/>
    </source>
</evidence>
<dbReference type="SUPFAM" id="SSF51735">
    <property type="entry name" value="NAD(P)-binding Rossmann-fold domains"/>
    <property type="match status" value="1"/>
</dbReference>
<reference evidence="3 6" key="2">
    <citation type="submission" date="2015-02" db="EMBL/GenBank/DDBJ databases">
        <title>Physiological reanalysis, assessment of diazotrophy, and genome sequences of multiple isolates of Streptomyces thermoautotrophicus.</title>
        <authorList>
            <person name="MacKellar D.C."/>
            <person name="Lieber L."/>
            <person name="Norman J."/>
            <person name="Bolger A."/>
            <person name="Tobin C."/>
            <person name="Murray J.W."/>
            <person name="Prell J."/>
        </authorList>
    </citation>
    <scope>NUCLEOTIDE SEQUENCE [LARGE SCALE GENOMIC DNA]</scope>
    <source>
        <strain evidence="3 6">UBT1</strain>
    </source>
</reference>
<evidence type="ECO:0000313" key="3">
    <source>
        <dbReference type="EMBL" id="KWW97712.1"/>
    </source>
</evidence>
<dbReference type="PANTHER" id="PTHR43639:SF1">
    <property type="entry name" value="SHORT-CHAIN DEHYDROGENASE_REDUCTASE FAMILY PROTEIN"/>
    <property type="match status" value="1"/>
</dbReference>
<comment type="caution">
    <text evidence="3">The sequence shown here is derived from an EMBL/GenBank/DDBJ whole genome shotgun (WGS) entry which is preliminary data.</text>
</comment>
<comment type="similarity">
    <text evidence="1">Belongs to the short-chain dehydrogenases/reductases (SDR) family.</text>
</comment>
<dbReference type="FunFam" id="3.40.50.720:FF:000084">
    <property type="entry name" value="Short-chain dehydrogenase reductase"/>
    <property type="match status" value="1"/>
</dbReference>
<dbReference type="PANTHER" id="PTHR43639">
    <property type="entry name" value="OXIDOREDUCTASE, SHORT-CHAIN DEHYDROGENASE/REDUCTASE FAMILY (AFU_ORTHOLOGUE AFUA_5G02870)"/>
    <property type="match status" value="1"/>
</dbReference>
<dbReference type="InterPro" id="IPR036291">
    <property type="entry name" value="NAD(P)-bd_dom_sf"/>
</dbReference>
<reference evidence="5" key="1">
    <citation type="submission" date="2015-02" db="EMBL/GenBank/DDBJ databases">
        <title>Physiological reanalysis, assessment of diazotrophy, and genome sequences of multiple isolates of Streptomyces thermoautotrophicus.</title>
        <authorList>
            <person name="MacKellar D.C."/>
            <person name="Lieber L."/>
            <person name="Norman J."/>
            <person name="Bolger A."/>
            <person name="Tobin C."/>
            <person name="Murray J.W."/>
            <person name="Friesen M."/>
            <person name="Prell J."/>
        </authorList>
    </citation>
    <scope>NUCLEOTIDE SEQUENCE [LARGE SCALE GENOMIC DNA]</scope>
    <source>
        <strain evidence="5">UBT1</strain>
    </source>
</reference>
<dbReference type="PRINTS" id="PR00081">
    <property type="entry name" value="GDHRDH"/>
</dbReference>
<dbReference type="PRINTS" id="PR00080">
    <property type="entry name" value="SDRFAMILY"/>
</dbReference>
<dbReference type="AlphaFoldDB" id="A0A132MIN1"/>
<evidence type="ECO:0000256" key="1">
    <source>
        <dbReference type="ARBA" id="ARBA00006484"/>
    </source>
</evidence>
<protein>
    <submittedName>
        <fullName evidence="3">Short-chain dehydrogenase</fullName>
    </submittedName>
</protein>
<dbReference type="Pfam" id="PF13561">
    <property type="entry name" value="adh_short_C2"/>
    <property type="match status" value="1"/>
</dbReference>
<dbReference type="Proteomes" id="UP000070659">
    <property type="component" value="Unassembled WGS sequence"/>
</dbReference>